<protein>
    <submittedName>
        <fullName evidence="2">Uncharacterized protein</fullName>
    </submittedName>
</protein>
<dbReference type="AlphaFoldDB" id="A0A8J7TU88"/>
<accession>A0A8J7TU88</accession>
<dbReference type="EMBL" id="JAFKGL010000011">
    <property type="protein sequence ID" value="MBN9412506.1"/>
    <property type="molecule type" value="Genomic_DNA"/>
</dbReference>
<evidence type="ECO:0000313" key="2">
    <source>
        <dbReference type="EMBL" id="MBN9412506.1"/>
    </source>
</evidence>
<proteinExistence type="predicted"/>
<feature type="region of interest" description="Disordered" evidence="1">
    <location>
        <begin position="137"/>
        <end position="165"/>
    </location>
</feature>
<evidence type="ECO:0000313" key="3">
    <source>
        <dbReference type="Proteomes" id="UP000664414"/>
    </source>
</evidence>
<feature type="compositionally biased region" description="Polar residues" evidence="1">
    <location>
        <begin position="138"/>
        <end position="149"/>
    </location>
</feature>
<dbReference type="Proteomes" id="UP000664414">
    <property type="component" value="Unassembled WGS sequence"/>
</dbReference>
<organism evidence="2 3">
    <name type="scientific">Candidatus Paracaedimonas acanthamoebae</name>
    <dbReference type="NCBI Taxonomy" id="244581"/>
    <lineage>
        <taxon>Bacteria</taxon>
        <taxon>Pseudomonadati</taxon>
        <taxon>Pseudomonadota</taxon>
        <taxon>Alphaproteobacteria</taxon>
        <taxon>Holosporales</taxon>
        <taxon>Caedimonadaceae</taxon>
        <taxon>Candidatus Paracaedimonas</taxon>
    </lineage>
</organism>
<name>A0A8J7TU88_9PROT</name>
<reference evidence="2" key="1">
    <citation type="submission" date="2021-02" db="EMBL/GenBank/DDBJ databases">
        <title>Thiocyanate and organic carbon inputs drive convergent selection for specific autotrophic Afipia and Thiobacillus strains within complex microbiomes.</title>
        <authorList>
            <person name="Huddy R.J."/>
            <person name="Sachdeva R."/>
            <person name="Kadzinga F."/>
            <person name="Kantor R.S."/>
            <person name="Harrison S.T.L."/>
            <person name="Banfield J.F."/>
        </authorList>
    </citation>
    <scope>NUCLEOTIDE SEQUENCE</scope>
    <source>
        <strain evidence="2">SCN18_10_11_15_R4_P_38_20</strain>
    </source>
</reference>
<gene>
    <name evidence="2" type="ORF">J0H12_01070</name>
</gene>
<comment type="caution">
    <text evidence="2">The sequence shown here is derived from an EMBL/GenBank/DDBJ whole genome shotgun (WGS) entry which is preliminary data.</text>
</comment>
<evidence type="ECO:0000256" key="1">
    <source>
        <dbReference type="SAM" id="MobiDB-lite"/>
    </source>
</evidence>
<sequence length="165" mass="18406">MVYEFYNNKRLPNSLIITQSPNLKTVGKHSLLLSSINEIFINKTVLPVCDLVLPPKKPSSFNAARLHSSRKRILKSLSSQVYGVPPTPAIEGREESRASLPSIHYNTYKQENNSIDAQTINKFGMNSMPSDEKYLTSRKASLSTQQSSGLRAAGFTFREGQELTT</sequence>